<name>A0ACB9FTS4_9ASTR</name>
<keyword evidence="2" id="KW-1185">Reference proteome</keyword>
<dbReference type="EMBL" id="CM042033">
    <property type="protein sequence ID" value="KAI3773967.1"/>
    <property type="molecule type" value="Genomic_DNA"/>
</dbReference>
<evidence type="ECO:0000313" key="1">
    <source>
        <dbReference type="EMBL" id="KAI3773967.1"/>
    </source>
</evidence>
<protein>
    <submittedName>
        <fullName evidence="1">Uncharacterized protein</fullName>
    </submittedName>
</protein>
<proteinExistence type="predicted"/>
<organism evidence="1 2">
    <name type="scientific">Smallanthus sonchifolius</name>
    <dbReference type="NCBI Taxonomy" id="185202"/>
    <lineage>
        <taxon>Eukaryota</taxon>
        <taxon>Viridiplantae</taxon>
        <taxon>Streptophyta</taxon>
        <taxon>Embryophyta</taxon>
        <taxon>Tracheophyta</taxon>
        <taxon>Spermatophyta</taxon>
        <taxon>Magnoliopsida</taxon>
        <taxon>eudicotyledons</taxon>
        <taxon>Gunneridae</taxon>
        <taxon>Pentapetalae</taxon>
        <taxon>asterids</taxon>
        <taxon>campanulids</taxon>
        <taxon>Asterales</taxon>
        <taxon>Asteraceae</taxon>
        <taxon>Asteroideae</taxon>
        <taxon>Heliantheae alliance</taxon>
        <taxon>Millerieae</taxon>
        <taxon>Smallanthus</taxon>
    </lineage>
</organism>
<reference evidence="2" key="1">
    <citation type="journal article" date="2022" name="Mol. Ecol. Resour.">
        <title>The genomes of chicory, endive, great burdock and yacon provide insights into Asteraceae palaeo-polyploidization history and plant inulin production.</title>
        <authorList>
            <person name="Fan W."/>
            <person name="Wang S."/>
            <person name="Wang H."/>
            <person name="Wang A."/>
            <person name="Jiang F."/>
            <person name="Liu H."/>
            <person name="Zhao H."/>
            <person name="Xu D."/>
            <person name="Zhang Y."/>
        </authorList>
    </citation>
    <scope>NUCLEOTIDE SEQUENCE [LARGE SCALE GENOMIC DNA]</scope>
    <source>
        <strain evidence="2">cv. Yunnan</strain>
    </source>
</reference>
<dbReference type="Proteomes" id="UP001056120">
    <property type="component" value="Linkage Group LG16"/>
</dbReference>
<sequence>MHGSQIGQLVVPFLGGKKISFIKGTGWSWVGLILVHNPSQKEPTKSAPSGLNLSNCRKLDGHDFGAQPIAAHKAQPVFTDSIHRIHQGTEKFSTSAPHEAEYHCNFIEVVDENDSRGLSNSNNSYTDMYTKSSRSSKSAFFMQLEKFLMIRRAVGERKFTLDAILDSKSSQVSQIESPVSFFL</sequence>
<comment type="caution">
    <text evidence="1">The sequence shown here is derived from an EMBL/GenBank/DDBJ whole genome shotgun (WGS) entry which is preliminary data.</text>
</comment>
<reference evidence="1 2" key="2">
    <citation type="journal article" date="2022" name="Mol. Ecol. Resour.">
        <title>The genomes of chicory, endive, great burdock and yacon provide insights into Asteraceae paleo-polyploidization history and plant inulin production.</title>
        <authorList>
            <person name="Fan W."/>
            <person name="Wang S."/>
            <person name="Wang H."/>
            <person name="Wang A."/>
            <person name="Jiang F."/>
            <person name="Liu H."/>
            <person name="Zhao H."/>
            <person name="Xu D."/>
            <person name="Zhang Y."/>
        </authorList>
    </citation>
    <scope>NUCLEOTIDE SEQUENCE [LARGE SCALE GENOMIC DNA]</scope>
    <source>
        <strain evidence="2">cv. Yunnan</strain>
        <tissue evidence="1">Leaves</tissue>
    </source>
</reference>
<accession>A0ACB9FTS4</accession>
<gene>
    <name evidence="1" type="ORF">L1987_48507</name>
</gene>
<evidence type="ECO:0000313" key="2">
    <source>
        <dbReference type="Proteomes" id="UP001056120"/>
    </source>
</evidence>